<protein>
    <submittedName>
        <fullName evidence="1">Uncharacterized protein</fullName>
    </submittedName>
</protein>
<sequence>MATAADQRWIDGKAANACEQQYWPALTGIDGQRGGGIRHDTAPPIDIIRDLQIRLCETGKDARS</sequence>
<dbReference type="RefSeq" id="WP_305964257.1">
    <property type="nucleotide sequence ID" value="NZ_JAVAMQ010000016.1"/>
</dbReference>
<keyword evidence="2" id="KW-1185">Reference proteome</keyword>
<name>A0ABT9JFI5_9RHOB</name>
<dbReference type="Proteomes" id="UP001224997">
    <property type="component" value="Unassembled WGS sequence"/>
</dbReference>
<accession>A0ABT9JFI5</accession>
<proteinExistence type="predicted"/>
<gene>
    <name evidence="1" type="ORF">Q5Y72_15135</name>
</gene>
<evidence type="ECO:0000313" key="1">
    <source>
        <dbReference type="EMBL" id="MDP5308415.1"/>
    </source>
</evidence>
<evidence type="ECO:0000313" key="2">
    <source>
        <dbReference type="Proteomes" id="UP001224997"/>
    </source>
</evidence>
<organism evidence="1 2">
    <name type="scientific">Paracoccus spongiarum</name>
    <dbReference type="NCBI Taxonomy" id="3064387"/>
    <lineage>
        <taxon>Bacteria</taxon>
        <taxon>Pseudomonadati</taxon>
        <taxon>Pseudomonadota</taxon>
        <taxon>Alphaproteobacteria</taxon>
        <taxon>Rhodobacterales</taxon>
        <taxon>Paracoccaceae</taxon>
        <taxon>Paracoccus</taxon>
    </lineage>
</organism>
<dbReference type="EMBL" id="JAVAMQ010000016">
    <property type="protein sequence ID" value="MDP5308415.1"/>
    <property type="molecule type" value="Genomic_DNA"/>
</dbReference>
<comment type="caution">
    <text evidence="1">The sequence shown here is derived from an EMBL/GenBank/DDBJ whole genome shotgun (WGS) entry which is preliminary data.</text>
</comment>
<reference evidence="1 2" key="1">
    <citation type="submission" date="2023-08" db="EMBL/GenBank/DDBJ databases">
        <authorList>
            <person name="Park J.-S."/>
        </authorList>
    </citation>
    <scope>NUCLEOTIDE SEQUENCE [LARGE SCALE GENOMIC DNA]</scope>
    <source>
        <strain evidence="1 2">2205BS29-5</strain>
    </source>
</reference>